<dbReference type="AlphaFoldDB" id="A0A644T5L6"/>
<reference evidence="2" key="1">
    <citation type="submission" date="2019-08" db="EMBL/GenBank/DDBJ databases">
        <authorList>
            <person name="Kucharzyk K."/>
            <person name="Murdoch R.W."/>
            <person name="Higgins S."/>
            <person name="Loffler F."/>
        </authorList>
    </citation>
    <scope>NUCLEOTIDE SEQUENCE</scope>
</reference>
<accession>A0A644T5L6</accession>
<dbReference type="EMBL" id="VSSQ01000017">
    <property type="protein sequence ID" value="MPL62225.1"/>
    <property type="molecule type" value="Genomic_DNA"/>
</dbReference>
<sequence>MKTTALILNIINSILLTPIIIMFLLMPVLNMILGIILLGLIIISWISYKKHSYIFPIVFSSLTILSFIIFFTNLLFFSNDLLPYPNNVKLNLPR</sequence>
<name>A0A644T5L6_9ZZZZ</name>
<feature type="transmembrane region" description="Helical" evidence="1">
    <location>
        <begin position="7"/>
        <end position="25"/>
    </location>
</feature>
<feature type="transmembrane region" description="Helical" evidence="1">
    <location>
        <begin position="55"/>
        <end position="77"/>
    </location>
</feature>
<feature type="transmembrane region" description="Helical" evidence="1">
    <location>
        <begin position="31"/>
        <end position="48"/>
    </location>
</feature>
<evidence type="ECO:0000313" key="2">
    <source>
        <dbReference type="EMBL" id="MPL62225.1"/>
    </source>
</evidence>
<evidence type="ECO:0000256" key="1">
    <source>
        <dbReference type="SAM" id="Phobius"/>
    </source>
</evidence>
<protein>
    <submittedName>
        <fullName evidence="2">Uncharacterized protein</fullName>
    </submittedName>
</protein>
<keyword evidence="1" id="KW-1133">Transmembrane helix</keyword>
<keyword evidence="1" id="KW-0812">Transmembrane</keyword>
<proteinExistence type="predicted"/>
<organism evidence="2">
    <name type="scientific">bioreactor metagenome</name>
    <dbReference type="NCBI Taxonomy" id="1076179"/>
    <lineage>
        <taxon>unclassified sequences</taxon>
        <taxon>metagenomes</taxon>
        <taxon>ecological metagenomes</taxon>
    </lineage>
</organism>
<keyword evidence="1" id="KW-0472">Membrane</keyword>
<gene>
    <name evidence="2" type="ORF">SDC9_07831</name>
</gene>
<comment type="caution">
    <text evidence="2">The sequence shown here is derived from an EMBL/GenBank/DDBJ whole genome shotgun (WGS) entry which is preliminary data.</text>
</comment>